<evidence type="ECO:0000256" key="2">
    <source>
        <dbReference type="ARBA" id="ARBA00022908"/>
    </source>
</evidence>
<sequence>MKISKINHHQQDRIKIEFPYNQEIATLLKSIPDAKWSRTHNAWHIPYTKNAYRQLLSLFPELRSKGTEEPSTTPIQPIKQPATGDIHITVVGRKIILKMPRNDADVAFVSQLKYSRWNSFGFYWQLPNYKGTLEMLKAYFGPRISFLVEEDQTEANGGSSMLATKNEAFILKTTTGRLRIITCFNEEVTTAIKQLPFYKWDGKNKWWTIAYSEQNLTKLKQGLQAAGLRIIYKEEATNGGCSKLSASAIVDYRFAPESLAEKLTELRYSPSTIKSYVNLFEEFINYYRNNDIDLLDEKHIIAYLRYLVTERKVSSSYQNQAINSIKFYYERVLGGQRKLYFIERPITEKVLPVVLSEQEIKLLFDHITNLKHKAMLMLAYSAGLRVSELLNLKVEDIDSDRNQIRIKQAKGKKDRYTLLSAKVLVVLRQYYLAYKPKSWLFEGFNPDGTQVSMQYSARSAQKIFREAVKKAGIRKKVSLHTLRHSFATHLLENGTDLRYIQSLLGHGSSKTTEIYTHITTKGFDQIKSPLDNLDIE</sequence>
<dbReference type="GO" id="GO:0015074">
    <property type="term" value="P:DNA integration"/>
    <property type="evidence" value="ECO:0007669"/>
    <property type="project" value="UniProtKB-KW"/>
</dbReference>
<keyword evidence="9" id="KW-1185">Reference proteome</keyword>
<evidence type="ECO:0000313" key="8">
    <source>
        <dbReference type="EMBL" id="MCO4293169.1"/>
    </source>
</evidence>
<dbReference type="GO" id="GO:0003677">
    <property type="term" value="F:DNA binding"/>
    <property type="evidence" value="ECO:0007669"/>
    <property type="project" value="UniProtKB-UniRule"/>
</dbReference>
<feature type="domain" description="Core-binding (CB)" evidence="7">
    <location>
        <begin position="257"/>
        <end position="333"/>
    </location>
</feature>
<dbReference type="PANTHER" id="PTHR30349:SF64">
    <property type="entry name" value="PROPHAGE INTEGRASE INTD-RELATED"/>
    <property type="match status" value="1"/>
</dbReference>
<dbReference type="Pfam" id="PF13495">
    <property type="entry name" value="Phage_int_SAM_4"/>
    <property type="match status" value="1"/>
</dbReference>
<comment type="similarity">
    <text evidence="1">Belongs to the 'phage' integrase family.</text>
</comment>
<dbReference type="PANTHER" id="PTHR30349">
    <property type="entry name" value="PHAGE INTEGRASE-RELATED"/>
    <property type="match status" value="1"/>
</dbReference>
<dbReference type="InterPro" id="IPR004107">
    <property type="entry name" value="Integrase_SAM-like_N"/>
</dbReference>
<dbReference type="Gene3D" id="1.10.443.10">
    <property type="entry name" value="Intergrase catalytic core"/>
    <property type="match status" value="1"/>
</dbReference>
<evidence type="ECO:0000256" key="5">
    <source>
        <dbReference type="PROSITE-ProRule" id="PRU01248"/>
    </source>
</evidence>
<dbReference type="GO" id="GO:0006310">
    <property type="term" value="P:DNA recombination"/>
    <property type="evidence" value="ECO:0007669"/>
    <property type="project" value="UniProtKB-KW"/>
</dbReference>
<evidence type="ECO:0000259" key="7">
    <source>
        <dbReference type="PROSITE" id="PS51900"/>
    </source>
</evidence>
<organism evidence="8 9">
    <name type="scientific">Solitalea agri</name>
    <dbReference type="NCBI Taxonomy" id="2953739"/>
    <lineage>
        <taxon>Bacteria</taxon>
        <taxon>Pseudomonadati</taxon>
        <taxon>Bacteroidota</taxon>
        <taxon>Sphingobacteriia</taxon>
        <taxon>Sphingobacteriales</taxon>
        <taxon>Sphingobacteriaceae</taxon>
        <taxon>Solitalea</taxon>
    </lineage>
</organism>
<dbReference type="InterPro" id="IPR044068">
    <property type="entry name" value="CB"/>
</dbReference>
<keyword evidence="2" id="KW-0229">DNA integration</keyword>
<keyword evidence="3 5" id="KW-0238">DNA-binding</keyword>
<keyword evidence="4" id="KW-0233">DNA recombination</keyword>
<dbReference type="InterPro" id="IPR050090">
    <property type="entry name" value="Tyrosine_recombinase_XerCD"/>
</dbReference>
<dbReference type="InterPro" id="IPR011010">
    <property type="entry name" value="DNA_brk_join_enz"/>
</dbReference>
<evidence type="ECO:0000259" key="6">
    <source>
        <dbReference type="PROSITE" id="PS51898"/>
    </source>
</evidence>
<dbReference type="PROSITE" id="PS51898">
    <property type="entry name" value="TYR_RECOMBINASE"/>
    <property type="match status" value="1"/>
</dbReference>
<dbReference type="Pfam" id="PF00589">
    <property type="entry name" value="Phage_integrase"/>
    <property type="match status" value="1"/>
</dbReference>
<evidence type="ECO:0000256" key="3">
    <source>
        <dbReference type="ARBA" id="ARBA00023125"/>
    </source>
</evidence>
<dbReference type="InterPro" id="IPR010998">
    <property type="entry name" value="Integrase_recombinase_N"/>
</dbReference>
<accession>A0A9X2JD31</accession>
<evidence type="ECO:0000313" key="9">
    <source>
        <dbReference type="Proteomes" id="UP001155182"/>
    </source>
</evidence>
<feature type="domain" description="Tyr recombinase" evidence="6">
    <location>
        <begin position="350"/>
        <end position="531"/>
    </location>
</feature>
<dbReference type="EMBL" id="JAMWYS010000032">
    <property type="protein sequence ID" value="MCO4293169.1"/>
    <property type="molecule type" value="Genomic_DNA"/>
</dbReference>
<dbReference type="Gene3D" id="1.10.150.130">
    <property type="match status" value="1"/>
</dbReference>
<comment type="caution">
    <text evidence="8">The sequence shown here is derived from an EMBL/GenBank/DDBJ whole genome shotgun (WGS) entry which is preliminary data.</text>
</comment>
<gene>
    <name evidence="8" type="ORF">NF867_09860</name>
</gene>
<evidence type="ECO:0000256" key="1">
    <source>
        <dbReference type="ARBA" id="ARBA00008857"/>
    </source>
</evidence>
<dbReference type="InterPro" id="IPR002104">
    <property type="entry name" value="Integrase_catalytic"/>
</dbReference>
<dbReference type="PROSITE" id="PS51900">
    <property type="entry name" value="CB"/>
    <property type="match status" value="1"/>
</dbReference>
<dbReference type="Proteomes" id="UP001155182">
    <property type="component" value="Unassembled WGS sequence"/>
</dbReference>
<dbReference type="RefSeq" id="WP_252587671.1">
    <property type="nucleotide sequence ID" value="NZ_JAMWYS010000032.1"/>
</dbReference>
<protein>
    <submittedName>
        <fullName evidence="8">Site-specific integrase</fullName>
    </submittedName>
</protein>
<reference evidence="8" key="1">
    <citation type="submission" date="2022-06" db="EMBL/GenBank/DDBJ databases">
        <title>Solitalea sp. MAHUQ-68 isolated from rhizospheric soil.</title>
        <authorList>
            <person name="Huq M.A."/>
        </authorList>
    </citation>
    <scope>NUCLEOTIDE SEQUENCE</scope>
    <source>
        <strain evidence="8">MAHUQ-68</strain>
    </source>
</reference>
<dbReference type="SUPFAM" id="SSF56349">
    <property type="entry name" value="DNA breaking-rejoining enzymes"/>
    <property type="match status" value="1"/>
</dbReference>
<evidence type="ECO:0000256" key="4">
    <source>
        <dbReference type="ARBA" id="ARBA00023172"/>
    </source>
</evidence>
<dbReference type="AlphaFoldDB" id="A0A9X2JD31"/>
<proteinExistence type="inferred from homology"/>
<name>A0A9X2JD31_9SPHI</name>
<dbReference type="InterPro" id="IPR013762">
    <property type="entry name" value="Integrase-like_cat_sf"/>
</dbReference>